<name>A0ABD2BZ36_VESSQ</name>
<organism evidence="1 2">
    <name type="scientific">Vespula squamosa</name>
    <name type="common">Southern yellow jacket</name>
    <name type="synonym">Wasp</name>
    <dbReference type="NCBI Taxonomy" id="30214"/>
    <lineage>
        <taxon>Eukaryota</taxon>
        <taxon>Metazoa</taxon>
        <taxon>Ecdysozoa</taxon>
        <taxon>Arthropoda</taxon>
        <taxon>Hexapoda</taxon>
        <taxon>Insecta</taxon>
        <taxon>Pterygota</taxon>
        <taxon>Neoptera</taxon>
        <taxon>Endopterygota</taxon>
        <taxon>Hymenoptera</taxon>
        <taxon>Apocrita</taxon>
        <taxon>Aculeata</taxon>
        <taxon>Vespoidea</taxon>
        <taxon>Vespidae</taxon>
        <taxon>Vespinae</taxon>
        <taxon>Vespula</taxon>
    </lineage>
</organism>
<proteinExistence type="predicted"/>
<dbReference type="EMBL" id="JAUDFV010000027">
    <property type="protein sequence ID" value="KAL2738037.1"/>
    <property type="molecule type" value="Genomic_DNA"/>
</dbReference>
<dbReference type="AlphaFoldDB" id="A0ABD2BZ36"/>
<evidence type="ECO:0000313" key="1">
    <source>
        <dbReference type="EMBL" id="KAL2738037.1"/>
    </source>
</evidence>
<evidence type="ECO:0000313" key="2">
    <source>
        <dbReference type="Proteomes" id="UP001607302"/>
    </source>
</evidence>
<sequence>MESQRDSENITCTVKHYCPQFRPLIRRRRRLVRGCDVENVIQYDLRDLQLNSGDKDGKKCSNHVQLRCRIGMTCDKLDVEYHIDKRVHLKRFCFLSLNATEPRCIVR</sequence>
<comment type="caution">
    <text evidence="1">The sequence shown here is derived from an EMBL/GenBank/DDBJ whole genome shotgun (WGS) entry which is preliminary data.</text>
</comment>
<accession>A0ABD2BZ36</accession>
<protein>
    <submittedName>
        <fullName evidence="1">Uncharacterized protein</fullName>
    </submittedName>
</protein>
<gene>
    <name evidence="1" type="ORF">V1478_002123</name>
</gene>
<dbReference type="Proteomes" id="UP001607302">
    <property type="component" value="Unassembled WGS sequence"/>
</dbReference>
<reference evidence="1 2" key="1">
    <citation type="journal article" date="2024" name="Ann. Entomol. Soc. Am.">
        <title>Genomic analyses of the southern and eastern yellowjacket wasps (Hymenoptera: Vespidae) reveal evolutionary signatures of social life.</title>
        <authorList>
            <person name="Catto M.A."/>
            <person name="Caine P.B."/>
            <person name="Orr S.E."/>
            <person name="Hunt B.G."/>
            <person name="Goodisman M.A.D."/>
        </authorList>
    </citation>
    <scope>NUCLEOTIDE SEQUENCE [LARGE SCALE GENOMIC DNA]</scope>
    <source>
        <strain evidence="1">233</strain>
        <tissue evidence="1">Head and thorax</tissue>
    </source>
</reference>
<keyword evidence="2" id="KW-1185">Reference proteome</keyword>